<reference evidence="1 2" key="1">
    <citation type="submission" date="2018-11" db="EMBL/GenBank/DDBJ databases">
        <authorList>
            <consortium name="Pathogen Informatics"/>
        </authorList>
    </citation>
    <scope>NUCLEOTIDE SEQUENCE [LARGE SCALE GENOMIC DNA]</scope>
    <source>
        <strain>Denwood</strain>
        <strain evidence="2">Zambia</strain>
    </source>
</reference>
<proteinExistence type="predicted"/>
<dbReference type="Proteomes" id="UP000269396">
    <property type="component" value="Unassembled WGS sequence"/>
</dbReference>
<dbReference type="STRING" id="31246.A0A183PPP4"/>
<evidence type="ECO:0000313" key="1">
    <source>
        <dbReference type="EMBL" id="VDP71017.1"/>
    </source>
</evidence>
<gene>
    <name evidence="1" type="ORF">SMTD_LOCUS16331</name>
</gene>
<dbReference type="AlphaFoldDB" id="A0A183PPP4"/>
<keyword evidence="2" id="KW-1185">Reference proteome</keyword>
<dbReference type="EMBL" id="UZAL01037041">
    <property type="protein sequence ID" value="VDP71017.1"/>
    <property type="molecule type" value="Genomic_DNA"/>
</dbReference>
<accession>A0A183PPP4</accession>
<evidence type="ECO:0000313" key="2">
    <source>
        <dbReference type="Proteomes" id="UP000269396"/>
    </source>
</evidence>
<name>A0A183PPP4_9TREM</name>
<sequence>MTKKDVEGDKIMAHFLTFIGKEAYSLLKTLAYPEKSISLPYTTLKKPLFNHVKCLSFERRERTKFHKMIRENDQKVEEFILELQKQAAKCNFGDPLHVQLRDRLIAGINLPGLERDLLRMPSCSLGDARTACINHETVNEFDIQSMKISGTMLSRHDEI</sequence>
<organism evidence="1 2">
    <name type="scientific">Schistosoma mattheei</name>
    <dbReference type="NCBI Taxonomy" id="31246"/>
    <lineage>
        <taxon>Eukaryota</taxon>
        <taxon>Metazoa</taxon>
        <taxon>Spiralia</taxon>
        <taxon>Lophotrochozoa</taxon>
        <taxon>Platyhelminthes</taxon>
        <taxon>Trematoda</taxon>
        <taxon>Digenea</taxon>
        <taxon>Strigeidida</taxon>
        <taxon>Schistosomatoidea</taxon>
        <taxon>Schistosomatidae</taxon>
        <taxon>Schistosoma</taxon>
    </lineage>
</organism>
<protein>
    <submittedName>
        <fullName evidence="1">Uncharacterized protein</fullName>
    </submittedName>
</protein>